<evidence type="ECO:0000313" key="2">
    <source>
        <dbReference type="EMBL" id="GFC71225.1"/>
    </source>
</evidence>
<feature type="transmembrane region" description="Helical" evidence="1">
    <location>
        <begin position="15"/>
        <end position="37"/>
    </location>
</feature>
<keyword evidence="1" id="KW-1133">Transmembrane helix</keyword>
<feature type="non-terminal residue" evidence="2">
    <location>
        <position position="1"/>
    </location>
</feature>
<proteinExistence type="predicted"/>
<sequence>VLSSPVEDKPFKLEFMSFLVMIEGCETVIGFVLELALTAVGTFFASLETLSGLILNIPGEITIALFTPLDTCGVETELEVTGFDKAFVSPILGRISAIGCFANLVFLLES</sequence>
<dbReference type="EMBL" id="BKCJ011032449">
    <property type="protein sequence ID" value="GFC71225.1"/>
    <property type="molecule type" value="Genomic_DNA"/>
</dbReference>
<evidence type="ECO:0000256" key="1">
    <source>
        <dbReference type="SAM" id="Phobius"/>
    </source>
</evidence>
<reference evidence="2" key="1">
    <citation type="journal article" date="2019" name="Sci. Rep.">
        <title>Draft genome of Tanacetum cinerariifolium, the natural source of mosquito coil.</title>
        <authorList>
            <person name="Yamashiro T."/>
            <person name="Shiraishi A."/>
            <person name="Satake H."/>
            <person name="Nakayama K."/>
        </authorList>
    </citation>
    <scope>NUCLEOTIDE SEQUENCE</scope>
</reference>
<feature type="transmembrane region" description="Helical" evidence="1">
    <location>
        <begin position="49"/>
        <end position="67"/>
    </location>
</feature>
<dbReference type="AlphaFoldDB" id="A0A699QIZ1"/>
<accession>A0A699QIZ1</accession>
<keyword evidence="1" id="KW-0472">Membrane</keyword>
<keyword evidence="1" id="KW-0812">Transmembrane</keyword>
<organism evidence="2">
    <name type="scientific">Tanacetum cinerariifolium</name>
    <name type="common">Dalmatian daisy</name>
    <name type="synonym">Chrysanthemum cinerariifolium</name>
    <dbReference type="NCBI Taxonomy" id="118510"/>
    <lineage>
        <taxon>Eukaryota</taxon>
        <taxon>Viridiplantae</taxon>
        <taxon>Streptophyta</taxon>
        <taxon>Embryophyta</taxon>
        <taxon>Tracheophyta</taxon>
        <taxon>Spermatophyta</taxon>
        <taxon>Magnoliopsida</taxon>
        <taxon>eudicotyledons</taxon>
        <taxon>Gunneridae</taxon>
        <taxon>Pentapetalae</taxon>
        <taxon>asterids</taxon>
        <taxon>campanulids</taxon>
        <taxon>Asterales</taxon>
        <taxon>Asteraceae</taxon>
        <taxon>Asteroideae</taxon>
        <taxon>Anthemideae</taxon>
        <taxon>Anthemidinae</taxon>
        <taxon>Tanacetum</taxon>
    </lineage>
</organism>
<gene>
    <name evidence="2" type="ORF">Tci_843195</name>
</gene>
<feature type="transmembrane region" description="Helical" evidence="1">
    <location>
        <begin position="87"/>
        <end position="108"/>
    </location>
</feature>
<comment type="caution">
    <text evidence="2">The sequence shown here is derived from an EMBL/GenBank/DDBJ whole genome shotgun (WGS) entry which is preliminary data.</text>
</comment>
<name>A0A699QIZ1_TANCI</name>
<protein>
    <submittedName>
        <fullName evidence="2">Uncharacterized protein</fullName>
    </submittedName>
</protein>